<dbReference type="InterPro" id="IPR001387">
    <property type="entry name" value="Cro/C1-type_HTH"/>
</dbReference>
<evidence type="ECO:0000256" key="3">
    <source>
        <dbReference type="ARBA" id="ARBA00023163"/>
    </source>
</evidence>
<feature type="domain" description="HTH cro/C1-type" evidence="5">
    <location>
        <begin position="1"/>
        <end position="40"/>
    </location>
</feature>
<dbReference type="PANTHER" id="PTHR30146">
    <property type="entry name" value="LACI-RELATED TRANSCRIPTIONAL REPRESSOR"/>
    <property type="match status" value="1"/>
</dbReference>
<organism evidence="6 7">
    <name type="scientific">Staphylococcus lugdunensis</name>
    <dbReference type="NCBI Taxonomy" id="28035"/>
    <lineage>
        <taxon>Bacteria</taxon>
        <taxon>Bacillati</taxon>
        <taxon>Bacillota</taxon>
        <taxon>Bacilli</taxon>
        <taxon>Bacillales</taxon>
        <taxon>Staphylococcaceae</taxon>
        <taxon>Staphylococcus</taxon>
    </lineage>
</organism>
<dbReference type="CDD" id="cd06294">
    <property type="entry name" value="PBP1_MalR-like"/>
    <property type="match status" value="1"/>
</dbReference>
<evidence type="ECO:0000256" key="1">
    <source>
        <dbReference type="ARBA" id="ARBA00023015"/>
    </source>
</evidence>
<dbReference type="PANTHER" id="PTHR30146:SF109">
    <property type="entry name" value="HTH-TYPE TRANSCRIPTIONAL REGULATOR GALS"/>
    <property type="match status" value="1"/>
</dbReference>
<keyword evidence="3" id="KW-0804">Transcription</keyword>
<dbReference type="InterPro" id="IPR001761">
    <property type="entry name" value="Peripla_BP/Lac1_sug-bd_dom"/>
</dbReference>
<dbReference type="RefSeq" id="WP_002491900.1">
    <property type="nucleotide sequence ID" value="NZ_CP014022.1"/>
</dbReference>
<keyword evidence="2 6" id="KW-0238">DNA-binding</keyword>
<dbReference type="InterPro" id="IPR010982">
    <property type="entry name" value="Lambda_DNA-bd_dom_sf"/>
</dbReference>
<dbReference type="SUPFAM" id="SSF53822">
    <property type="entry name" value="Periplasmic binding protein-like I"/>
    <property type="match status" value="1"/>
</dbReference>
<dbReference type="GO" id="GO:0003700">
    <property type="term" value="F:DNA-binding transcription factor activity"/>
    <property type="evidence" value="ECO:0007669"/>
    <property type="project" value="TreeGrafter"/>
</dbReference>
<accession>A0A4Q9WAJ0</accession>
<dbReference type="Gene3D" id="3.40.50.2300">
    <property type="match status" value="2"/>
</dbReference>
<dbReference type="SMART" id="SM00354">
    <property type="entry name" value="HTH_LACI"/>
    <property type="match status" value="1"/>
</dbReference>
<dbReference type="AlphaFoldDB" id="A0A4Q9WAJ0"/>
<evidence type="ECO:0000259" key="4">
    <source>
        <dbReference type="PROSITE" id="PS50932"/>
    </source>
</evidence>
<dbReference type="Pfam" id="PF00532">
    <property type="entry name" value="Peripla_BP_1"/>
    <property type="match status" value="1"/>
</dbReference>
<dbReference type="Proteomes" id="UP000293637">
    <property type="component" value="Unassembled WGS sequence"/>
</dbReference>
<dbReference type="Pfam" id="PF00356">
    <property type="entry name" value="LacI"/>
    <property type="match status" value="1"/>
</dbReference>
<feature type="domain" description="HTH lacI-type" evidence="4">
    <location>
        <begin position="1"/>
        <end position="50"/>
    </location>
</feature>
<dbReference type="CDD" id="cd01392">
    <property type="entry name" value="HTH_LacI"/>
    <property type="match status" value="1"/>
</dbReference>
<evidence type="ECO:0000256" key="2">
    <source>
        <dbReference type="ARBA" id="ARBA00023125"/>
    </source>
</evidence>
<evidence type="ECO:0000313" key="6">
    <source>
        <dbReference type="EMBL" id="TBW72254.1"/>
    </source>
</evidence>
<comment type="caution">
    <text evidence="6">The sequence shown here is derived from an EMBL/GenBank/DDBJ whole genome shotgun (WGS) entry which is preliminary data.</text>
</comment>
<dbReference type="InterPro" id="IPR028082">
    <property type="entry name" value="Peripla_BP_I"/>
</dbReference>
<protein>
    <submittedName>
        <fullName evidence="6">LacI family DNA-binding transcriptional regulator</fullName>
    </submittedName>
</protein>
<dbReference type="SUPFAM" id="SSF47413">
    <property type="entry name" value="lambda repressor-like DNA-binding domains"/>
    <property type="match status" value="1"/>
</dbReference>
<dbReference type="PROSITE" id="PS50932">
    <property type="entry name" value="HTH_LACI_2"/>
    <property type="match status" value="1"/>
</dbReference>
<reference evidence="6 7" key="1">
    <citation type="journal article" date="2019" name="Sci. Transl. Med.">
        <title>Quorum sensing between bacterial species on the skin protects against epidermal injury in atopic dermatitis.</title>
        <authorList>
            <person name="Williams M.R."/>
        </authorList>
    </citation>
    <scope>NUCLEOTIDE SEQUENCE [LARGE SCALE GENOMIC DNA]</scope>
    <source>
        <strain evidence="6 7">E7</strain>
    </source>
</reference>
<dbReference type="GO" id="GO:0000976">
    <property type="term" value="F:transcription cis-regulatory region binding"/>
    <property type="evidence" value="ECO:0007669"/>
    <property type="project" value="TreeGrafter"/>
</dbReference>
<dbReference type="EMBL" id="SCHB01000004">
    <property type="protein sequence ID" value="TBW72254.1"/>
    <property type="molecule type" value="Genomic_DNA"/>
</dbReference>
<evidence type="ECO:0000259" key="5">
    <source>
        <dbReference type="PROSITE" id="PS50943"/>
    </source>
</evidence>
<dbReference type="Gene3D" id="1.10.260.40">
    <property type="entry name" value="lambda repressor-like DNA-binding domains"/>
    <property type="match status" value="1"/>
</dbReference>
<dbReference type="GeneID" id="58089697"/>
<name>A0A4Q9WAJ0_STALU</name>
<proteinExistence type="predicted"/>
<dbReference type="PROSITE" id="PS50943">
    <property type="entry name" value="HTH_CROC1"/>
    <property type="match status" value="1"/>
</dbReference>
<sequence>MARYANVSPSTVSRVIKGNKKISLATIQKVQTAMDELNYFPNQAARTLITKKTNTIGLIFKSETNLLRQNPFYNDVITGISNTCNQFNYATNTTVSNNEKDLLKEVQYFIDSKKVDGFILLYSKENDPIFQLLVNLGIPFVVIGKNYNKNDVIHIDNDNIEAAYKLTDWLILQGYQDILFLSEKGNYAVSADRTIGYQQAMIDASLYPKVHNISNQRLDLQQFVKYLLCLQQLPHAIITSDAMLNLHLLSVLYDNHVFIPKDIGTATFNYSFITESASPPQTCININTECLGQTAATQIINLLAQQQVSNVENQNIYIPTSIIQRQSTQINIKE</sequence>
<gene>
    <name evidence="6" type="ORF">EQ812_08230</name>
</gene>
<dbReference type="InterPro" id="IPR000843">
    <property type="entry name" value="HTH_LacI"/>
</dbReference>
<evidence type="ECO:0000313" key="7">
    <source>
        <dbReference type="Proteomes" id="UP000293637"/>
    </source>
</evidence>
<keyword evidence="1" id="KW-0805">Transcription regulation</keyword>